<reference evidence="1 2" key="1">
    <citation type="journal article" date="2022" name="Hortic Res">
        <title>A haplotype resolved chromosomal level avocado genome allows analysis of novel avocado genes.</title>
        <authorList>
            <person name="Nath O."/>
            <person name="Fletcher S.J."/>
            <person name="Hayward A."/>
            <person name="Shaw L.M."/>
            <person name="Masouleh A.K."/>
            <person name="Furtado A."/>
            <person name="Henry R.J."/>
            <person name="Mitter N."/>
        </authorList>
    </citation>
    <scope>NUCLEOTIDE SEQUENCE [LARGE SCALE GENOMIC DNA]</scope>
    <source>
        <strain evidence="2">cv. Hass</strain>
    </source>
</reference>
<dbReference type="Proteomes" id="UP001234297">
    <property type="component" value="Chromosome 6"/>
</dbReference>
<dbReference type="EMBL" id="CM056814">
    <property type="protein sequence ID" value="KAJ8626328.1"/>
    <property type="molecule type" value="Genomic_DNA"/>
</dbReference>
<sequence>MNNHINFWQILNLYGNLSSGESSGLQHMPHSVGAENPIYAQPALGQMSPLDDDLLIRSPIQMILWEVVPVFWLASSVLKSIRPMASIIDGF</sequence>
<keyword evidence="2" id="KW-1185">Reference proteome</keyword>
<protein>
    <submittedName>
        <fullName evidence="1">Uncharacterized protein</fullName>
    </submittedName>
</protein>
<organism evidence="1 2">
    <name type="scientific">Persea americana</name>
    <name type="common">Avocado</name>
    <dbReference type="NCBI Taxonomy" id="3435"/>
    <lineage>
        <taxon>Eukaryota</taxon>
        <taxon>Viridiplantae</taxon>
        <taxon>Streptophyta</taxon>
        <taxon>Embryophyta</taxon>
        <taxon>Tracheophyta</taxon>
        <taxon>Spermatophyta</taxon>
        <taxon>Magnoliopsida</taxon>
        <taxon>Magnoliidae</taxon>
        <taxon>Laurales</taxon>
        <taxon>Lauraceae</taxon>
        <taxon>Persea</taxon>
    </lineage>
</organism>
<comment type="caution">
    <text evidence="1">The sequence shown here is derived from an EMBL/GenBank/DDBJ whole genome shotgun (WGS) entry which is preliminary data.</text>
</comment>
<proteinExistence type="predicted"/>
<gene>
    <name evidence="1" type="ORF">MRB53_019635</name>
</gene>
<name>A0ACC2KYX4_PERAE</name>
<accession>A0ACC2KYX4</accession>
<evidence type="ECO:0000313" key="1">
    <source>
        <dbReference type="EMBL" id="KAJ8626328.1"/>
    </source>
</evidence>
<evidence type="ECO:0000313" key="2">
    <source>
        <dbReference type="Proteomes" id="UP001234297"/>
    </source>
</evidence>